<proteinExistence type="inferred from homology"/>
<comment type="catalytic activity">
    <reaction evidence="7 8">
        <text>O-phospho-L-threonyl-[protein] + H2O = L-threonyl-[protein] + phosphate</text>
        <dbReference type="Rhea" id="RHEA:47004"/>
        <dbReference type="Rhea" id="RHEA-COMP:11060"/>
        <dbReference type="Rhea" id="RHEA-COMP:11605"/>
        <dbReference type="ChEBI" id="CHEBI:15377"/>
        <dbReference type="ChEBI" id="CHEBI:30013"/>
        <dbReference type="ChEBI" id="CHEBI:43474"/>
        <dbReference type="ChEBI" id="CHEBI:61977"/>
        <dbReference type="EC" id="3.1.3.16"/>
    </reaction>
</comment>
<dbReference type="Gene3D" id="3.60.21.10">
    <property type="match status" value="1"/>
</dbReference>
<sequence>MADQNDVDLDSIIDRLLEVRGSRPGKQVQLLEAEIRYLCTKAREIFISQPILLELEAPIKICGDIHGQYYDLLRLFEYGGFPPEANYLFLGDYVDRGKQSLETICLLLAYKIKYPENFFILRGNHECASINRIYGFYDECKRRYNIKLWKTFTDCFNCLPIAAIIDEKIFTMHGGLSPDLNSMEQIRRVMRPTDIPDCGLLCDLLWSDPDKDITGWSENDRGVSFTFGPDVVSRFLQKHDMDLICRAHQVVEDGYEFFSKRQLVTLFSAPNYCGEFDNAGAMMSVDESLLCSFQILKPAEKKQKSPSHAISPNTRTRAPAPVRAASHLSEVEGEELDTPVLSPRDPVTSSTGTISQQPTLLGENSMGRGETRKAVASTLLSQHGVKGIDDVGVTMNGNSPYRYQGGRRYLRDPALVYPLPVDLTELHRQLMRMLLCIRLHGKPFRNEVFNRNNPPKKVLELACGGAFWSSACHDHFKSHGHDKISFTGLDLAPLPPDLRSSGLDWKFVQHDIRNGLNVFADNTFDFIFVKDASFLRQDGIVPRQNPLSEALRVLQPGGVIEVWDADCVFRTLVPNPTLAKDLAEDEVELAKSCGVYPIDPSTSFAQTRNTALAQYNSWIESALEKRHLPTAPCAYITWMFTAHADELDNYGSCRIAVPFSEMRWEKESKKPPLNNFQLSLRQSALQNSLDFMDAIEPLLKEESGKRQDEWDRWKAGLVSDLVNGHGAADGECLEIGAWWATKY</sequence>
<dbReference type="GO" id="GO:0046872">
    <property type="term" value="F:metal ion binding"/>
    <property type="evidence" value="ECO:0007669"/>
    <property type="project" value="UniProtKB-KW"/>
</dbReference>
<evidence type="ECO:0000256" key="3">
    <source>
        <dbReference type="ARBA" id="ARBA00022801"/>
    </source>
</evidence>
<dbReference type="OrthoDB" id="1930084at2759"/>
<dbReference type="EMBL" id="CAJPDQ010000001">
    <property type="protein sequence ID" value="CAF9903826.1"/>
    <property type="molecule type" value="Genomic_DNA"/>
</dbReference>
<dbReference type="CDD" id="cd07414">
    <property type="entry name" value="MPP_PP1_PPKL"/>
    <property type="match status" value="1"/>
</dbReference>
<dbReference type="InterPro" id="IPR050341">
    <property type="entry name" value="PP1_catalytic_subunit"/>
</dbReference>
<dbReference type="PRINTS" id="PR00114">
    <property type="entry name" value="STPHPHTASE"/>
</dbReference>
<gene>
    <name evidence="11" type="ORF">GOMPHAMPRED_000566</name>
</gene>
<keyword evidence="4" id="KW-0904">Protein phosphatase</keyword>
<evidence type="ECO:0000256" key="5">
    <source>
        <dbReference type="ARBA" id="ARBA00023211"/>
    </source>
</evidence>
<dbReference type="FunFam" id="3.60.21.10:FF:000004">
    <property type="entry name" value="Serine/threonine-protein phosphatase"/>
    <property type="match status" value="1"/>
</dbReference>
<dbReference type="InterPro" id="IPR029052">
    <property type="entry name" value="Metallo-depent_PP-like"/>
</dbReference>
<reference evidence="11" key="1">
    <citation type="submission" date="2021-03" db="EMBL/GenBank/DDBJ databases">
        <authorList>
            <person name="Tagirdzhanova G."/>
        </authorList>
    </citation>
    <scope>NUCLEOTIDE SEQUENCE</scope>
</reference>
<evidence type="ECO:0000256" key="2">
    <source>
        <dbReference type="ARBA" id="ARBA00022723"/>
    </source>
</evidence>
<name>A0A8H3EBJ2_9LECA</name>
<protein>
    <recommendedName>
        <fullName evidence="8">Serine/threonine-protein phosphatase</fullName>
        <ecNumber evidence="8">3.1.3.16</ecNumber>
    </recommendedName>
</protein>
<keyword evidence="5" id="KW-0464">Manganese</keyword>
<evidence type="ECO:0000313" key="12">
    <source>
        <dbReference type="Proteomes" id="UP000664169"/>
    </source>
</evidence>
<dbReference type="SUPFAM" id="SSF56300">
    <property type="entry name" value="Metallo-dependent phosphatases"/>
    <property type="match status" value="1"/>
</dbReference>
<organism evidence="11 12">
    <name type="scientific">Gomphillus americanus</name>
    <dbReference type="NCBI Taxonomy" id="1940652"/>
    <lineage>
        <taxon>Eukaryota</taxon>
        <taxon>Fungi</taxon>
        <taxon>Dikarya</taxon>
        <taxon>Ascomycota</taxon>
        <taxon>Pezizomycotina</taxon>
        <taxon>Lecanoromycetes</taxon>
        <taxon>OSLEUM clade</taxon>
        <taxon>Ostropomycetidae</taxon>
        <taxon>Ostropales</taxon>
        <taxon>Graphidaceae</taxon>
        <taxon>Gomphilloideae</taxon>
        <taxon>Gomphillus</taxon>
    </lineage>
</organism>
<dbReference type="Pfam" id="PF00149">
    <property type="entry name" value="Metallophos"/>
    <property type="match status" value="1"/>
</dbReference>
<keyword evidence="12" id="KW-1185">Reference proteome</keyword>
<feature type="region of interest" description="Disordered" evidence="9">
    <location>
        <begin position="302"/>
        <end position="368"/>
    </location>
</feature>
<evidence type="ECO:0000256" key="1">
    <source>
        <dbReference type="ARBA" id="ARBA00001936"/>
    </source>
</evidence>
<dbReference type="GO" id="GO:0007059">
    <property type="term" value="P:chromosome segregation"/>
    <property type="evidence" value="ECO:0007669"/>
    <property type="project" value="TreeGrafter"/>
</dbReference>
<dbReference type="GO" id="GO:0005634">
    <property type="term" value="C:nucleus"/>
    <property type="evidence" value="ECO:0007669"/>
    <property type="project" value="TreeGrafter"/>
</dbReference>
<dbReference type="SUPFAM" id="SSF53335">
    <property type="entry name" value="S-adenosyl-L-methionine-dependent methyltransferases"/>
    <property type="match status" value="1"/>
</dbReference>
<dbReference type="InterPro" id="IPR041698">
    <property type="entry name" value="Methyltransf_25"/>
</dbReference>
<keyword evidence="3 8" id="KW-0378">Hydrolase</keyword>
<dbReference type="GO" id="GO:0004722">
    <property type="term" value="F:protein serine/threonine phosphatase activity"/>
    <property type="evidence" value="ECO:0007669"/>
    <property type="project" value="UniProtKB-EC"/>
</dbReference>
<dbReference type="Gene3D" id="3.40.50.150">
    <property type="entry name" value="Vaccinia Virus protein VP39"/>
    <property type="match status" value="1"/>
</dbReference>
<evidence type="ECO:0000256" key="6">
    <source>
        <dbReference type="ARBA" id="ARBA00047761"/>
    </source>
</evidence>
<feature type="domain" description="Serine/threonine specific protein phosphatases" evidence="10">
    <location>
        <begin position="121"/>
        <end position="126"/>
    </location>
</feature>
<accession>A0A8H3EBJ2</accession>
<dbReference type="Pfam" id="PF13649">
    <property type="entry name" value="Methyltransf_25"/>
    <property type="match status" value="1"/>
</dbReference>
<dbReference type="InterPro" id="IPR004843">
    <property type="entry name" value="Calcineurin-like_PHP"/>
</dbReference>
<dbReference type="PROSITE" id="PS00125">
    <property type="entry name" value="SER_THR_PHOSPHATASE"/>
    <property type="match status" value="1"/>
</dbReference>
<dbReference type="InterPro" id="IPR006186">
    <property type="entry name" value="Ser/Thr-sp_prot-phosphatase"/>
</dbReference>
<dbReference type="InterPro" id="IPR031675">
    <property type="entry name" value="STPPase_N"/>
</dbReference>
<dbReference type="PANTHER" id="PTHR11668:SF300">
    <property type="entry name" value="SERINE_THREONINE-PROTEIN PHOSPHATASE"/>
    <property type="match status" value="1"/>
</dbReference>
<evidence type="ECO:0000259" key="10">
    <source>
        <dbReference type="PROSITE" id="PS00125"/>
    </source>
</evidence>
<evidence type="ECO:0000256" key="8">
    <source>
        <dbReference type="RuleBase" id="RU004273"/>
    </source>
</evidence>
<dbReference type="Pfam" id="PF16891">
    <property type="entry name" value="STPPase_N"/>
    <property type="match status" value="1"/>
</dbReference>
<feature type="compositionally biased region" description="Polar residues" evidence="9">
    <location>
        <begin position="347"/>
        <end position="359"/>
    </location>
</feature>
<keyword evidence="2" id="KW-0479">Metal-binding</keyword>
<dbReference type="CDD" id="cd02440">
    <property type="entry name" value="AdoMet_MTases"/>
    <property type="match status" value="1"/>
</dbReference>
<dbReference type="InterPro" id="IPR029063">
    <property type="entry name" value="SAM-dependent_MTases_sf"/>
</dbReference>
<evidence type="ECO:0000256" key="9">
    <source>
        <dbReference type="SAM" id="MobiDB-lite"/>
    </source>
</evidence>
<comment type="caution">
    <text evidence="11">The sequence shown here is derived from an EMBL/GenBank/DDBJ whole genome shotgun (WGS) entry which is preliminary data.</text>
</comment>
<comment type="cofactor">
    <cofactor evidence="1">
        <name>Mn(2+)</name>
        <dbReference type="ChEBI" id="CHEBI:29035"/>
    </cofactor>
</comment>
<dbReference type="SMART" id="SM00156">
    <property type="entry name" value="PP2Ac"/>
    <property type="match status" value="1"/>
</dbReference>
<feature type="compositionally biased region" description="Low complexity" evidence="9">
    <location>
        <begin position="314"/>
        <end position="325"/>
    </location>
</feature>
<dbReference type="GO" id="GO:0000164">
    <property type="term" value="C:protein phosphatase type 1 complex"/>
    <property type="evidence" value="ECO:0007669"/>
    <property type="project" value="UniProtKB-ARBA"/>
</dbReference>
<dbReference type="AlphaFoldDB" id="A0A8H3EBJ2"/>
<dbReference type="PANTHER" id="PTHR11668">
    <property type="entry name" value="SERINE/THREONINE PROTEIN PHOSPHATASE"/>
    <property type="match status" value="1"/>
</dbReference>
<dbReference type="EC" id="3.1.3.16" evidence="8"/>
<comment type="similarity">
    <text evidence="8">Belongs to the PPP phosphatase family.</text>
</comment>
<evidence type="ECO:0000256" key="4">
    <source>
        <dbReference type="ARBA" id="ARBA00022912"/>
    </source>
</evidence>
<dbReference type="Proteomes" id="UP000664169">
    <property type="component" value="Unassembled WGS sequence"/>
</dbReference>
<evidence type="ECO:0000313" key="11">
    <source>
        <dbReference type="EMBL" id="CAF9903826.1"/>
    </source>
</evidence>
<dbReference type="GO" id="GO:0007346">
    <property type="term" value="P:regulation of mitotic cell cycle"/>
    <property type="evidence" value="ECO:0007669"/>
    <property type="project" value="TreeGrafter"/>
</dbReference>
<evidence type="ECO:0000256" key="7">
    <source>
        <dbReference type="ARBA" id="ARBA00048336"/>
    </source>
</evidence>
<comment type="catalytic activity">
    <reaction evidence="6">
        <text>O-phospho-L-seryl-[protein] + H2O = L-seryl-[protein] + phosphate</text>
        <dbReference type="Rhea" id="RHEA:20629"/>
        <dbReference type="Rhea" id="RHEA-COMP:9863"/>
        <dbReference type="Rhea" id="RHEA-COMP:11604"/>
        <dbReference type="ChEBI" id="CHEBI:15377"/>
        <dbReference type="ChEBI" id="CHEBI:29999"/>
        <dbReference type="ChEBI" id="CHEBI:43474"/>
        <dbReference type="ChEBI" id="CHEBI:83421"/>
        <dbReference type="EC" id="3.1.3.16"/>
    </reaction>
</comment>